<dbReference type="OrthoDB" id="10063137at2759"/>
<evidence type="ECO:0000256" key="3">
    <source>
        <dbReference type="ARBA" id="ARBA00022723"/>
    </source>
</evidence>
<sequence>MFIGIVGPTCSGKHELASLLTEMHGFQRLYLTKTPEPIPLHPIPQEVASAVGPCPTPLYFDNLDAMLEHVTLNWMNHFVTCDASTVEMVAVLRKRPFFLLLSVEAPMMTRFNRCVAKCRRLGLEEPTLQQFVEKTDQALYNTAMTPASSPVQASPQHQQTTQPSMQLFSPPYKLLSMCDLSILNSFDHVDPLRQTLAALDIINPDLLRPSWDSYFMHLADLAARRSNCMKRRVGCVLVRDKRVIATGYNGTPKNLKNCNEGGCGRCNSATPCGKGLDRCLCMHAEENALLEAGRERIGSGSIIYCNTCPCLGCAIKIAQVGVSQVVFSESYGMDELTAEVFRKAGVILRQHAPPGMKLDGRAERLQNHSPEMGLEMQSFAPQPNGTNI</sequence>
<keyword evidence="3" id="KW-0479">Metal-binding</keyword>
<name>A0A9P6QP89_9FUNG</name>
<gene>
    <name evidence="11" type="primary">DCD1</name>
    <name evidence="11" type="ORF">DFQ27_000046</name>
</gene>
<dbReference type="PROSITE" id="PS51747">
    <property type="entry name" value="CYT_DCMP_DEAMINASES_2"/>
    <property type="match status" value="1"/>
</dbReference>
<keyword evidence="5" id="KW-0378">Hydrolase</keyword>
<evidence type="ECO:0000256" key="6">
    <source>
        <dbReference type="ARBA" id="ARBA00022833"/>
    </source>
</evidence>
<evidence type="ECO:0000256" key="4">
    <source>
        <dbReference type="ARBA" id="ARBA00022727"/>
    </source>
</evidence>
<evidence type="ECO:0000256" key="2">
    <source>
        <dbReference type="ARBA" id="ARBA00006576"/>
    </source>
</evidence>
<evidence type="ECO:0000256" key="1">
    <source>
        <dbReference type="ARBA" id="ARBA00001947"/>
    </source>
</evidence>
<dbReference type="GO" id="GO:0005737">
    <property type="term" value="C:cytoplasm"/>
    <property type="evidence" value="ECO:0007669"/>
    <property type="project" value="TreeGrafter"/>
</dbReference>
<dbReference type="PANTHER" id="PTHR11086">
    <property type="entry name" value="DEOXYCYTIDYLATE DEAMINASE-RELATED"/>
    <property type="match status" value="1"/>
</dbReference>
<evidence type="ECO:0000256" key="9">
    <source>
        <dbReference type="ARBA" id="ARBA00071582"/>
    </source>
</evidence>
<dbReference type="SUPFAM" id="SSF53927">
    <property type="entry name" value="Cytidine deaminase-like"/>
    <property type="match status" value="1"/>
</dbReference>
<comment type="cofactor">
    <cofactor evidence="1">
        <name>Zn(2+)</name>
        <dbReference type="ChEBI" id="CHEBI:29105"/>
    </cofactor>
</comment>
<dbReference type="InterPro" id="IPR002125">
    <property type="entry name" value="CMP_dCMP_dom"/>
</dbReference>
<dbReference type="FunFam" id="3.40.140.10:FF:000035">
    <property type="entry name" value="dCMP deaminase"/>
    <property type="match status" value="1"/>
</dbReference>
<evidence type="ECO:0000259" key="10">
    <source>
        <dbReference type="PROSITE" id="PS51747"/>
    </source>
</evidence>
<dbReference type="EMBL" id="JAAAJB010000001">
    <property type="protein sequence ID" value="KAG0270695.1"/>
    <property type="molecule type" value="Genomic_DNA"/>
</dbReference>
<dbReference type="InterPro" id="IPR035105">
    <property type="entry name" value="Deoxycytidylate_deaminase_dom"/>
</dbReference>
<dbReference type="GO" id="GO:0009165">
    <property type="term" value="P:nucleotide biosynthetic process"/>
    <property type="evidence" value="ECO:0007669"/>
    <property type="project" value="UniProtKB-KW"/>
</dbReference>
<evidence type="ECO:0000313" key="12">
    <source>
        <dbReference type="Proteomes" id="UP000807716"/>
    </source>
</evidence>
<proteinExistence type="inferred from homology"/>
<dbReference type="GO" id="GO:0008270">
    <property type="term" value="F:zinc ion binding"/>
    <property type="evidence" value="ECO:0007669"/>
    <property type="project" value="InterPro"/>
</dbReference>
<comment type="similarity">
    <text evidence="2">Belongs to the cytidine and deoxycytidylate deaminase family.</text>
</comment>
<protein>
    <recommendedName>
        <fullName evidence="9">Deoxycytidylate deaminase</fullName>
        <ecNumber evidence="7">3.5.4.12</ecNumber>
    </recommendedName>
    <alternativeName>
        <fullName evidence="8">dCMP deaminase</fullName>
    </alternativeName>
</protein>
<dbReference type="InterPro" id="IPR016193">
    <property type="entry name" value="Cytidine_deaminase-like"/>
</dbReference>
<dbReference type="AlphaFoldDB" id="A0A9P6QP89"/>
<feature type="domain" description="CMP/dCMP-type deaminase" evidence="10">
    <location>
        <begin position="210"/>
        <end position="344"/>
    </location>
</feature>
<dbReference type="PANTHER" id="PTHR11086:SF18">
    <property type="entry name" value="DEOXYCYTIDYLATE DEAMINASE"/>
    <property type="match status" value="1"/>
</dbReference>
<reference evidence="11" key="1">
    <citation type="journal article" date="2020" name="Fungal Divers.">
        <title>Resolving the Mortierellaceae phylogeny through synthesis of multi-gene phylogenetics and phylogenomics.</title>
        <authorList>
            <person name="Vandepol N."/>
            <person name="Liber J."/>
            <person name="Desiro A."/>
            <person name="Na H."/>
            <person name="Kennedy M."/>
            <person name="Barry K."/>
            <person name="Grigoriev I.V."/>
            <person name="Miller A.N."/>
            <person name="O'Donnell K."/>
            <person name="Stajich J.E."/>
            <person name="Bonito G."/>
        </authorList>
    </citation>
    <scope>NUCLEOTIDE SEQUENCE</scope>
    <source>
        <strain evidence="11">BC1065</strain>
    </source>
</reference>
<dbReference type="Pfam" id="PF00383">
    <property type="entry name" value="dCMP_cyt_deam_1"/>
    <property type="match status" value="1"/>
</dbReference>
<evidence type="ECO:0000256" key="7">
    <source>
        <dbReference type="ARBA" id="ARBA00038938"/>
    </source>
</evidence>
<dbReference type="InterPro" id="IPR027417">
    <property type="entry name" value="P-loop_NTPase"/>
</dbReference>
<evidence type="ECO:0000313" key="11">
    <source>
        <dbReference type="EMBL" id="KAG0270695.1"/>
    </source>
</evidence>
<keyword evidence="12" id="KW-1185">Reference proteome</keyword>
<dbReference type="SUPFAM" id="SSF52540">
    <property type="entry name" value="P-loop containing nucleoside triphosphate hydrolases"/>
    <property type="match status" value="1"/>
</dbReference>
<dbReference type="InterPro" id="IPR016192">
    <property type="entry name" value="APOBEC/CMP_deaminase_Zn-bd"/>
</dbReference>
<evidence type="ECO:0000256" key="5">
    <source>
        <dbReference type="ARBA" id="ARBA00022801"/>
    </source>
</evidence>
<keyword evidence="4" id="KW-0545">Nucleotide biosynthesis</keyword>
<keyword evidence="6" id="KW-0862">Zinc</keyword>
<dbReference type="GO" id="GO:0004132">
    <property type="term" value="F:dCMP deaminase activity"/>
    <property type="evidence" value="ECO:0007669"/>
    <property type="project" value="UniProtKB-EC"/>
</dbReference>
<dbReference type="Gene3D" id="3.40.140.10">
    <property type="entry name" value="Cytidine Deaminase, domain 2"/>
    <property type="match status" value="1"/>
</dbReference>
<dbReference type="Proteomes" id="UP000807716">
    <property type="component" value="Unassembled WGS sequence"/>
</dbReference>
<dbReference type="EC" id="3.5.4.12" evidence="7"/>
<dbReference type="InterPro" id="IPR015517">
    <property type="entry name" value="dCMP_deaminase-rel"/>
</dbReference>
<dbReference type="PROSITE" id="PS00903">
    <property type="entry name" value="CYT_DCMP_DEAMINASES_1"/>
    <property type="match status" value="1"/>
</dbReference>
<organism evidence="11 12">
    <name type="scientific">Actinomortierella ambigua</name>
    <dbReference type="NCBI Taxonomy" id="1343610"/>
    <lineage>
        <taxon>Eukaryota</taxon>
        <taxon>Fungi</taxon>
        <taxon>Fungi incertae sedis</taxon>
        <taxon>Mucoromycota</taxon>
        <taxon>Mortierellomycotina</taxon>
        <taxon>Mortierellomycetes</taxon>
        <taxon>Mortierellales</taxon>
        <taxon>Mortierellaceae</taxon>
        <taxon>Actinomortierella</taxon>
    </lineage>
</organism>
<evidence type="ECO:0000256" key="8">
    <source>
        <dbReference type="ARBA" id="ARBA00041763"/>
    </source>
</evidence>
<accession>A0A9P6QP89</accession>
<comment type="caution">
    <text evidence="11">The sequence shown here is derived from an EMBL/GenBank/DDBJ whole genome shotgun (WGS) entry which is preliminary data.</text>
</comment>
<dbReference type="CDD" id="cd01286">
    <property type="entry name" value="deoxycytidylate_deaminase"/>
    <property type="match status" value="1"/>
</dbReference>